<dbReference type="GO" id="GO:0016740">
    <property type="term" value="F:transferase activity"/>
    <property type="evidence" value="ECO:0007669"/>
    <property type="project" value="UniProtKB-KW"/>
</dbReference>
<keyword evidence="4" id="KW-1185">Reference proteome</keyword>
<dbReference type="InterPro" id="IPR044821">
    <property type="entry name" value="At1g28695/At4g15970-like"/>
</dbReference>
<dbReference type="Pfam" id="PF03407">
    <property type="entry name" value="Nucleotid_trans"/>
    <property type="match status" value="1"/>
</dbReference>
<gene>
    <name evidence="3" type="ORF">FCM35_KLT00282</name>
</gene>
<feature type="domain" description="Nucleotide-diphospho-sugar transferase" evidence="2">
    <location>
        <begin position="156"/>
        <end position="354"/>
    </location>
</feature>
<feature type="chain" id="PRO_5032860434" evidence="1">
    <location>
        <begin position="24"/>
        <end position="386"/>
    </location>
</feature>
<name>A0A833S1A1_9POAL</name>
<feature type="signal peptide" evidence="1">
    <location>
        <begin position="1"/>
        <end position="23"/>
    </location>
</feature>
<protein>
    <submittedName>
        <fullName evidence="3">Nucleotide-diphospho-sugar transferase</fullName>
    </submittedName>
</protein>
<dbReference type="PANTHER" id="PTHR46038">
    <property type="entry name" value="EXPRESSED PROTEIN-RELATED"/>
    <property type="match status" value="1"/>
</dbReference>
<accession>A0A833S1A1</accession>
<evidence type="ECO:0000313" key="4">
    <source>
        <dbReference type="Proteomes" id="UP000623129"/>
    </source>
</evidence>
<organism evidence="3 4">
    <name type="scientific">Carex littledalei</name>
    <dbReference type="NCBI Taxonomy" id="544730"/>
    <lineage>
        <taxon>Eukaryota</taxon>
        <taxon>Viridiplantae</taxon>
        <taxon>Streptophyta</taxon>
        <taxon>Embryophyta</taxon>
        <taxon>Tracheophyta</taxon>
        <taxon>Spermatophyta</taxon>
        <taxon>Magnoliopsida</taxon>
        <taxon>Liliopsida</taxon>
        <taxon>Poales</taxon>
        <taxon>Cyperaceae</taxon>
        <taxon>Cyperoideae</taxon>
        <taxon>Cariceae</taxon>
        <taxon>Carex</taxon>
        <taxon>Carex subgen. Euthyceras</taxon>
    </lineage>
</organism>
<dbReference type="PANTHER" id="PTHR46038:SF2">
    <property type="entry name" value="OS07G0294800 PROTEIN"/>
    <property type="match status" value="1"/>
</dbReference>
<evidence type="ECO:0000259" key="2">
    <source>
        <dbReference type="Pfam" id="PF03407"/>
    </source>
</evidence>
<sequence length="386" mass="44604">MRSRSFLLGGALALVCLVLYTSSDLPESSRKQKESLRDATRQIASSQHALFIDRTKERFTDGINGEIDEREKVIVPIESRNNGTTKGFKRERKGFDENIIEIATVHEDQDLSELLKRAATPDKTIIMTAINDAWAAPGSLLDLFFASFHHGDRILHLLNHLVIVAMDQKAFERCKSLHPHCYFLKVDGLNFALEQSYMKGDYLEMMWRRNRFQQSILELGYNFLFTDVDIVWFRSPFPHLSQATDLIMSTDFFVGDPNSLGNYPNGGLLYVKSGKNTIEFYKNWQMSREQFPGKHEQYIFDKIKGELSARLGVKIQFLDTAYFGGFCQHGKDLSKICSMHANCCIGLENKLYDLRNVLEDWKNYRARMKERSFGYFSWRVPGRCIH</sequence>
<evidence type="ECO:0000256" key="1">
    <source>
        <dbReference type="SAM" id="SignalP"/>
    </source>
</evidence>
<dbReference type="AlphaFoldDB" id="A0A833S1A1"/>
<comment type="caution">
    <text evidence="3">The sequence shown here is derived from an EMBL/GenBank/DDBJ whole genome shotgun (WGS) entry which is preliminary data.</text>
</comment>
<dbReference type="EMBL" id="SWLB01000001">
    <property type="protein sequence ID" value="KAF3341644.1"/>
    <property type="molecule type" value="Genomic_DNA"/>
</dbReference>
<keyword evidence="3" id="KW-0808">Transferase</keyword>
<dbReference type="Proteomes" id="UP000623129">
    <property type="component" value="Unassembled WGS sequence"/>
</dbReference>
<dbReference type="OrthoDB" id="586379at2759"/>
<keyword evidence="1" id="KW-0732">Signal</keyword>
<reference evidence="3" key="1">
    <citation type="submission" date="2020-01" db="EMBL/GenBank/DDBJ databases">
        <title>Genome sequence of Kobresia littledalei, the first chromosome-level genome in the family Cyperaceae.</title>
        <authorList>
            <person name="Qu G."/>
        </authorList>
    </citation>
    <scope>NUCLEOTIDE SEQUENCE</scope>
    <source>
        <strain evidence="3">C.B.Clarke</strain>
        <tissue evidence="3">Leaf</tissue>
    </source>
</reference>
<dbReference type="InterPro" id="IPR005069">
    <property type="entry name" value="Nucl-diP-sugar_transferase"/>
</dbReference>
<proteinExistence type="predicted"/>
<evidence type="ECO:0000313" key="3">
    <source>
        <dbReference type="EMBL" id="KAF3341644.1"/>
    </source>
</evidence>